<dbReference type="Gene3D" id="3.30.70.360">
    <property type="match status" value="1"/>
</dbReference>
<dbReference type="GO" id="GO:0046872">
    <property type="term" value="F:metal ion binding"/>
    <property type="evidence" value="ECO:0007669"/>
    <property type="project" value="UniProtKB-KW"/>
</dbReference>
<dbReference type="InterPro" id="IPR011650">
    <property type="entry name" value="Peptidase_M20_dimer"/>
</dbReference>
<dbReference type="SUPFAM" id="SSF53187">
    <property type="entry name" value="Zn-dependent exopeptidases"/>
    <property type="match status" value="1"/>
</dbReference>
<name>A0A1F8AR69_9BACT</name>
<dbReference type="InterPro" id="IPR050072">
    <property type="entry name" value="Peptidase_M20A"/>
</dbReference>
<dbReference type="Gene3D" id="1.10.150.900">
    <property type="match status" value="1"/>
</dbReference>
<evidence type="ECO:0000313" key="10">
    <source>
        <dbReference type="Proteomes" id="UP000178603"/>
    </source>
</evidence>
<sequence length="388" mass="43497">MDKLTSELVSIASSLINYKTVSPDGNEYLCRSYLTKKFKDVRMKISVLAKNKRRPNIIGEIGNSGRSLVIACHIDVVAAGSGWRTDPFKAVVKNGRIYGRGAIDDKGPFAISYCAVKKFVRDYPDFKGKIYLVALADEEADNVYGVKYLLKNGFKADAGLIPDGGYFSKLDIGEKGCLQLKIESFGKQAHSALDEYGENALSNLTSIVEKIKLVKWPQKFDKKFSETKVNFSLFHAGEIANTVPPYAYVQMDIRYPFGVGSDEVFKKVKGVVANCAGKFKLKTIYKTEPHLVKDRALIKLFVRSAKKVGVDIKTIILAGNSVAKEFNEAGIPSIVHYPMDHLPIHEPNEYIEIDSMVKTVGLYYEFFKEYFGVKYKKRYSRPLEGIKI</sequence>
<feature type="domain" description="Peptidase M20 dimerisation" evidence="8">
    <location>
        <begin position="172"/>
        <end position="273"/>
    </location>
</feature>
<comment type="similarity">
    <text evidence="3">Belongs to the peptidase M20A family.</text>
</comment>
<dbReference type="GO" id="GO:0016787">
    <property type="term" value="F:hydrolase activity"/>
    <property type="evidence" value="ECO:0007669"/>
    <property type="project" value="UniProtKB-KW"/>
</dbReference>
<evidence type="ECO:0000259" key="8">
    <source>
        <dbReference type="Pfam" id="PF07687"/>
    </source>
</evidence>
<accession>A0A1F8AR69</accession>
<comment type="cofactor">
    <cofactor evidence="2">
        <name>Zn(2+)</name>
        <dbReference type="ChEBI" id="CHEBI:29105"/>
    </cofactor>
</comment>
<organism evidence="9 10">
    <name type="scientific">Candidatus Woesebacteria bacterium RIFCSPHIGHO2_12_FULL_41_24</name>
    <dbReference type="NCBI Taxonomy" id="1802510"/>
    <lineage>
        <taxon>Bacteria</taxon>
        <taxon>Candidatus Woeseibacteriota</taxon>
    </lineage>
</organism>
<dbReference type="PANTHER" id="PTHR43808">
    <property type="entry name" value="ACETYLORNITHINE DEACETYLASE"/>
    <property type="match status" value="1"/>
</dbReference>
<dbReference type="NCBIfam" id="TIGR01910">
    <property type="entry name" value="DapE-ArgE"/>
    <property type="match status" value="1"/>
</dbReference>
<proteinExistence type="inferred from homology"/>
<dbReference type="PANTHER" id="PTHR43808:SF32">
    <property type="entry name" value="ARGE_DAPE-RELATED DEACYLASE"/>
    <property type="match status" value="1"/>
</dbReference>
<evidence type="ECO:0000256" key="2">
    <source>
        <dbReference type="ARBA" id="ARBA00001947"/>
    </source>
</evidence>
<dbReference type="InterPro" id="IPR002933">
    <property type="entry name" value="Peptidase_M20"/>
</dbReference>
<dbReference type="SUPFAM" id="SSF55031">
    <property type="entry name" value="Bacterial exopeptidase dimerisation domain"/>
    <property type="match status" value="1"/>
</dbReference>
<keyword evidence="7" id="KW-0170">Cobalt</keyword>
<dbReference type="InterPro" id="IPR036264">
    <property type="entry name" value="Bact_exopeptidase_dim_dom"/>
</dbReference>
<evidence type="ECO:0000313" key="9">
    <source>
        <dbReference type="EMBL" id="OGM54161.1"/>
    </source>
</evidence>
<keyword evidence="4" id="KW-0479">Metal-binding</keyword>
<comment type="caution">
    <text evidence="9">The sequence shown here is derived from an EMBL/GenBank/DDBJ whole genome shotgun (WGS) entry which is preliminary data.</text>
</comment>
<evidence type="ECO:0000256" key="6">
    <source>
        <dbReference type="ARBA" id="ARBA00022833"/>
    </source>
</evidence>
<dbReference type="Proteomes" id="UP000178603">
    <property type="component" value="Unassembled WGS sequence"/>
</dbReference>
<evidence type="ECO:0000256" key="1">
    <source>
        <dbReference type="ARBA" id="ARBA00001941"/>
    </source>
</evidence>
<gene>
    <name evidence="9" type="ORF">A3E44_00560</name>
</gene>
<evidence type="ECO:0000256" key="3">
    <source>
        <dbReference type="ARBA" id="ARBA00006247"/>
    </source>
</evidence>
<comment type="cofactor">
    <cofactor evidence="1">
        <name>Co(2+)</name>
        <dbReference type="ChEBI" id="CHEBI:48828"/>
    </cofactor>
</comment>
<dbReference type="Gene3D" id="3.40.630.10">
    <property type="entry name" value="Zn peptidases"/>
    <property type="match status" value="1"/>
</dbReference>
<dbReference type="InterPro" id="IPR010182">
    <property type="entry name" value="ArgE/DapE"/>
</dbReference>
<keyword evidence="6" id="KW-0862">Zinc</keyword>
<keyword evidence="5" id="KW-0378">Hydrolase</keyword>
<reference evidence="9 10" key="1">
    <citation type="journal article" date="2016" name="Nat. Commun.">
        <title>Thousands of microbial genomes shed light on interconnected biogeochemical processes in an aquifer system.</title>
        <authorList>
            <person name="Anantharaman K."/>
            <person name="Brown C.T."/>
            <person name="Hug L.A."/>
            <person name="Sharon I."/>
            <person name="Castelle C.J."/>
            <person name="Probst A.J."/>
            <person name="Thomas B.C."/>
            <person name="Singh A."/>
            <person name="Wilkins M.J."/>
            <person name="Karaoz U."/>
            <person name="Brodie E.L."/>
            <person name="Williams K.H."/>
            <person name="Hubbard S.S."/>
            <person name="Banfield J.F."/>
        </authorList>
    </citation>
    <scope>NUCLEOTIDE SEQUENCE [LARGE SCALE GENOMIC DNA]</scope>
</reference>
<dbReference type="AlphaFoldDB" id="A0A1F8AR69"/>
<protein>
    <recommendedName>
        <fullName evidence="8">Peptidase M20 dimerisation domain-containing protein</fullName>
    </recommendedName>
</protein>
<dbReference type="Pfam" id="PF01546">
    <property type="entry name" value="Peptidase_M20"/>
    <property type="match status" value="1"/>
</dbReference>
<evidence type="ECO:0000256" key="7">
    <source>
        <dbReference type="ARBA" id="ARBA00023285"/>
    </source>
</evidence>
<evidence type="ECO:0000256" key="4">
    <source>
        <dbReference type="ARBA" id="ARBA00022723"/>
    </source>
</evidence>
<evidence type="ECO:0000256" key="5">
    <source>
        <dbReference type="ARBA" id="ARBA00022801"/>
    </source>
</evidence>
<dbReference type="Pfam" id="PF07687">
    <property type="entry name" value="M20_dimer"/>
    <property type="match status" value="1"/>
</dbReference>
<dbReference type="EMBL" id="MGGW01000017">
    <property type="protein sequence ID" value="OGM54161.1"/>
    <property type="molecule type" value="Genomic_DNA"/>
</dbReference>